<dbReference type="PANTHER" id="PTHR33493:SF6">
    <property type="entry name" value="LATE EMBRYOGENESIS ABUNDANT PROTEIN 6"/>
    <property type="match status" value="1"/>
</dbReference>
<evidence type="ECO:0000256" key="1">
    <source>
        <dbReference type="ARBA" id="ARBA00010975"/>
    </source>
</evidence>
<dbReference type="AlphaFoldDB" id="A0AAU9RBH2"/>
<dbReference type="Pfam" id="PF03760">
    <property type="entry name" value="LEA_1"/>
    <property type="match status" value="1"/>
</dbReference>
<feature type="compositionally biased region" description="Basic and acidic residues" evidence="2">
    <location>
        <begin position="1"/>
        <end position="10"/>
    </location>
</feature>
<accession>A0AAU9RBH2</accession>
<dbReference type="Proteomes" id="UP000836841">
    <property type="component" value="Chromosome 1"/>
</dbReference>
<protein>
    <submittedName>
        <fullName evidence="3">Uncharacterized protein</fullName>
    </submittedName>
</protein>
<sequence>KDTKKTKERTMQSAKQKISDMASTAKEKMVICQAKADEKVAEKVMARTKEEREIAHERRKAKEAEAKMDMHMSKAAHAEDKLMAKQSHYHVSQGHVPVPALTPVMGHGYGHNPPGVTSVAPAAGHGYGHNPPGVTSVAPAAAYPPTNTMTGHQHHPGHQHHHHPYGNV</sequence>
<dbReference type="PANTHER" id="PTHR33493">
    <property type="entry name" value="LATE EMBRYOGENESIS ABUNDANT PROTEIN 6-RELATED"/>
    <property type="match status" value="1"/>
</dbReference>
<reference evidence="3 4" key="1">
    <citation type="submission" date="2022-03" db="EMBL/GenBank/DDBJ databases">
        <authorList>
            <person name="Nunn A."/>
            <person name="Chopra R."/>
            <person name="Nunn A."/>
            <person name="Contreras Garrido A."/>
        </authorList>
    </citation>
    <scope>NUCLEOTIDE SEQUENCE [LARGE SCALE GENOMIC DNA]</scope>
</reference>
<evidence type="ECO:0000256" key="2">
    <source>
        <dbReference type="SAM" id="MobiDB-lite"/>
    </source>
</evidence>
<feature type="region of interest" description="Disordered" evidence="2">
    <location>
        <begin position="1"/>
        <end position="22"/>
    </location>
</feature>
<feature type="compositionally biased region" description="Basic residues" evidence="2">
    <location>
        <begin position="152"/>
        <end position="168"/>
    </location>
</feature>
<comment type="similarity">
    <text evidence="1">Belongs to the LEA type 1 family.</text>
</comment>
<organism evidence="3 4">
    <name type="scientific">Thlaspi arvense</name>
    <name type="common">Field penny-cress</name>
    <dbReference type="NCBI Taxonomy" id="13288"/>
    <lineage>
        <taxon>Eukaryota</taxon>
        <taxon>Viridiplantae</taxon>
        <taxon>Streptophyta</taxon>
        <taxon>Embryophyta</taxon>
        <taxon>Tracheophyta</taxon>
        <taxon>Spermatophyta</taxon>
        <taxon>Magnoliopsida</taxon>
        <taxon>eudicotyledons</taxon>
        <taxon>Gunneridae</taxon>
        <taxon>Pentapetalae</taxon>
        <taxon>rosids</taxon>
        <taxon>malvids</taxon>
        <taxon>Brassicales</taxon>
        <taxon>Brassicaceae</taxon>
        <taxon>Thlaspideae</taxon>
        <taxon>Thlaspi</taxon>
    </lineage>
</organism>
<evidence type="ECO:0000313" key="4">
    <source>
        <dbReference type="Proteomes" id="UP000836841"/>
    </source>
</evidence>
<proteinExistence type="inferred from homology"/>
<feature type="region of interest" description="Disordered" evidence="2">
    <location>
        <begin position="48"/>
        <end position="75"/>
    </location>
</feature>
<evidence type="ECO:0000313" key="3">
    <source>
        <dbReference type="EMBL" id="CAH2034965.1"/>
    </source>
</evidence>
<dbReference type="InterPro" id="IPR005513">
    <property type="entry name" value="LEA_1"/>
</dbReference>
<feature type="non-terminal residue" evidence="3">
    <location>
        <position position="1"/>
    </location>
</feature>
<keyword evidence="4" id="KW-1185">Reference proteome</keyword>
<feature type="region of interest" description="Disordered" evidence="2">
    <location>
        <begin position="146"/>
        <end position="168"/>
    </location>
</feature>
<dbReference type="EMBL" id="OU466857">
    <property type="protein sequence ID" value="CAH2034965.1"/>
    <property type="molecule type" value="Genomic_DNA"/>
</dbReference>
<gene>
    <name evidence="3" type="ORF">TAV2_LOCUS1020</name>
</gene>
<dbReference type="GO" id="GO:0009793">
    <property type="term" value="P:embryo development ending in seed dormancy"/>
    <property type="evidence" value="ECO:0007669"/>
    <property type="project" value="InterPro"/>
</dbReference>
<name>A0AAU9RBH2_THLAR</name>